<feature type="signal peptide" evidence="1">
    <location>
        <begin position="1"/>
        <end position="23"/>
    </location>
</feature>
<comment type="caution">
    <text evidence="3">The sequence shown here is derived from an EMBL/GenBank/DDBJ whole genome shotgun (WGS) entry which is preliminary data.</text>
</comment>
<evidence type="ECO:0000256" key="1">
    <source>
        <dbReference type="SAM" id="SignalP"/>
    </source>
</evidence>
<dbReference type="AlphaFoldDB" id="H1HME9"/>
<feature type="chain" id="PRO_5003550883" description="Lipocalin-like domain-containing protein" evidence="1">
    <location>
        <begin position="24"/>
        <end position="179"/>
    </location>
</feature>
<name>H1HME9_9BACT</name>
<evidence type="ECO:0000313" key="4">
    <source>
        <dbReference type="Proteomes" id="UP000003167"/>
    </source>
</evidence>
<keyword evidence="1" id="KW-0732">Signal</keyword>
<evidence type="ECO:0000259" key="2">
    <source>
        <dbReference type="Pfam" id="PF13648"/>
    </source>
</evidence>
<organism evidence="3 4">
    <name type="scientific">Segatella maculosa OT 289</name>
    <dbReference type="NCBI Taxonomy" id="999422"/>
    <lineage>
        <taxon>Bacteria</taxon>
        <taxon>Pseudomonadati</taxon>
        <taxon>Bacteroidota</taxon>
        <taxon>Bacteroidia</taxon>
        <taxon>Bacteroidales</taxon>
        <taxon>Prevotellaceae</taxon>
        <taxon>Segatella</taxon>
    </lineage>
</organism>
<dbReference type="Proteomes" id="UP000003167">
    <property type="component" value="Unassembled WGS sequence"/>
</dbReference>
<evidence type="ECO:0000313" key="3">
    <source>
        <dbReference type="EMBL" id="EHO70667.1"/>
    </source>
</evidence>
<dbReference type="EMBL" id="AGEK01000025">
    <property type="protein sequence ID" value="EHO70667.1"/>
    <property type="molecule type" value="Genomic_DNA"/>
</dbReference>
<feature type="domain" description="Lipocalin-like" evidence="2">
    <location>
        <begin position="33"/>
        <end position="121"/>
    </location>
</feature>
<dbReference type="STRING" id="999422.HMPREF9944_01286"/>
<dbReference type="PATRIC" id="fig|999422.3.peg.1328"/>
<dbReference type="RefSeq" id="WP_008565222.1">
    <property type="nucleotide sequence ID" value="NZ_JH594503.1"/>
</dbReference>
<reference evidence="3 4" key="1">
    <citation type="submission" date="2011-12" db="EMBL/GenBank/DDBJ databases">
        <title>The Genome Sequence of Prevotella maculosa OT 289.</title>
        <authorList>
            <consortium name="The Broad Institute Genome Sequencing Platform"/>
            <person name="Earl A."/>
            <person name="Ward D."/>
            <person name="Feldgarden M."/>
            <person name="Gevers D."/>
            <person name="Izard J."/>
            <person name="Blanton J.M."/>
            <person name="Mathney J."/>
            <person name="Tanner A.C."/>
            <person name="Dewhirst F.E."/>
            <person name="Young S.K."/>
            <person name="Zeng Q."/>
            <person name="Gargeya S."/>
            <person name="Fitzgerald M."/>
            <person name="Haas B."/>
            <person name="Abouelleil A."/>
            <person name="Alvarado L."/>
            <person name="Arachchi H.M."/>
            <person name="Berlin A."/>
            <person name="Chapman S.B."/>
            <person name="Gearin G."/>
            <person name="Goldberg J."/>
            <person name="Griggs A."/>
            <person name="Gujja S."/>
            <person name="Hansen M."/>
            <person name="Heiman D."/>
            <person name="Howarth C."/>
            <person name="Larimer J."/>
            <person name="Lui A."/>
            <person name="MacDonald P.J.P."/>
            <person name="McCowen C."/>
            <person name="Montmayeur A."/>
            <person name="Murphy C."/>
            <person name="Neiman D."/>
            <person name="Pearson M."/>
            <person name="Priest M."/>
            <person name="Roberts A."/>
            <person name="Saif S."/>
            <person name="Shea T."/>
            <person name="Sisk P."/>
            <person name="Stolte C."/>
            <person name="Sykes S."/>
            <person name="Wortman J."/>
            <person name="Nusbaum C."/>
            <person name="Birren B."/>
        </authorList>
    </citation>
    <scope>NUCLEOTIDE SEQUENCE [LARGE SCALE GENOMIC DNA]</scope>
    <source>
        <strain evidence="3 4">OT 289</strain>
    </source>
</reference>
<gene>
    <name evidence="3" type="ORF">HMPREF9944_01286</name>
</gene>
<sequence length="179" mass="20391">MKRFATIFTVIIMAMLSMTLVSCDEDAEVAAYLDGTWQGNVFVSSRYNGRLYKAAETKIEFISGYNSGMGYWIDYYSNAPFDYQANHISWRVSNGNIYIRFEEEGSEVVIYDYSLSNSRLSGYILTSGGTRAAITLYHTSSPNWNSYRYGYTSYDDDYGYAKSRATASATEKPQRIFVK</sequence>
<dbReference type="HOGENOM" id="CLU_117614_0_0_10"/>
<dbReference type="InterPro" id="IPR024311">
    <property type="entry name" value="Lipocalin-like"/>
</dbReference>
<protein>
    <recommendedName>
        <fullName evidence="2">Lipocalin-like domain-containing protein</fullName>
    </recommendedName>
</protein>
<keyword evidence="4" id="KW-1185">Reference proteome</keyword>
<dbReference type="PROSITE" id="PS51257">
    <property type="entry name" value="PROKAR_LIPOPROTEIN"/>
    <property type="match status" value="1"/>
</dbReference>
<accession>H1HME9</accession>
<dbReference type="Pfam" id="PF13648">
    <property type="entry name" value="Lipocalin_4"/>
    <property type="match status" value="1"/>
</dbReference>
<proteinExistence type="predicted"/>